<evidence type="ECO:0000256" key="21">
    <source>
        <dbReference type="ARBA" id="ARBA00049966"/>
    </source>
</evidence>
<evidence type="ECO:0000256" key="17">
    <source>
        <dbReference type="ARBA" id="ARBA00041185"/>
    </source>
</evidence>
<keyword evidence="3" id="KW-1003">Cell membrane</keyword>
<dbReference type="PANTHER" id="PTHR30474">
    <property type="entry name" value="CELL CYCLE PROTEIN"/>
    <property type="match status" value="1"/>
</dbReference>
<dbReference type="EC" id="2.4.99.28" evidence="19"/>
<evidence type="ECO:0000256" key="7">
    <source>
        <dbReference type="ARBA" id="ARBA00022692"/>
    </source>
</evidence>
<evidence type="ECO:0000256" key="1">
    <source>
        <dbReference type="ARBA" id="ARBA00004651"/>
    </source>
</evidence>
<keyword evidence="8" id="KW-0133">Cell shape</keyword>
<keyword evidence="6" id="KW-0808">Transferase</keyword>
<comment type="function">
    <text evidence="21">Peptidoglycan polymerase that is essential for cell division.</text>
</comment>
<keyword evidence="24" id="KW-1185">Reference proteome</keyword>
<evidence type="ECO:0000256" key="11">
    <source>
        <dbReference type="ARBA" id="ARBA00023136"/>
    </source>
</evidence>
<feature type="transmembrane region" description="Helical" evidence="22">
    <location>
        <begin position="50"/>
        <end position="69"/>
    </location>
</feature>
<dbReference type="InterPro" id="IPR001182">
    <property type="entry name" value="FtsW/RodA"/>
</dbReference>
<feature type="transmembrane region" description="Helical" evidence="22">
    <location>
        <begin position="75"/>
        <end position="94"/>
    </location>
</feature>
<feature type="transmembrane region" description="Helical" evidence="22">
    <location>
        <begin position="338"/>
        <end position="359"/>
    </location>
</feature>
<keyword evidence="13" id="KW-0961">Cell wall biogenesis/degradation</keyword>
<comment type="catalytic activity">
    <reaction evidence="20">
        <text>[GlcNAc-(1-&gt;4)-Mur2Ac(oyl-L-Ala-gamma-D-Glu-L-Lys-D-Ala-D-Ala)](n)-di-trans,octa-cis-undecaprenyl diphosphate + beta-D-GlcNAc-(1-&gt;4)-Mur2Ac(oyl-L-Ala-gamma-D-Glu-L-Lys-D-Ala-D-Ala)-di-trans,octa-cis-undecaprenyl diphosphate = [GlcNAc-(1-&gt;4)-Mur2Ac(oyl-L-Ala-gamma-D-Glu-L-Lys-D-Ala-D-Ala)](n+1)-di-trans,octa-cis-undecaprenyl diphosphate + di-trans,octa-cis-undecaprenyl diphosphate + H(+)</text>
        <dbReference type="Rhea" id="RHEA:23708"/>
        <dbReference type="Rhea" id="RHEA-COMP:9602"/>
        <dbReference type="Rhea" id="RHEA-COMP:9603"/>
        <dbReference type="ChEBI" id="CHEBI:15378"/>
        <dbReference type="ChEBI" id="CHEBI:58405"/>
        <dbReference type="ChEBI" id="CHEBI:60033"/>
        <dbReference type="ChEBI" id="CHEBI:78435"/>
        <dbReference type="EC" id="2.4.99.28"/>
    </reaction>
</comment>
<keyword evidence="9" id="KW-0573">Peptidoglycan synthesis</keyword>
<evidence type="ECO:0000256" key="19">
    <source>
        <dbReference type="ARBA" id="ARBA00044770"/>
    </source>
</evidence>
<sequence length="379" mass="41860">MKYSISKDNDWLLIVVTALLSIFGLIMVFSSSYVWALYQTGDFNFFIKRQTMWFFIGIFMFFIVMHVPFQLYRKLSAVIILGSIIILTAVLLFGHEVLGAQRWLRIGSFQIQPSEFVKLGMIMYLASVYSKKQAYIDQFIKGVMPPLIVVTIVLALIVRQPDLGTATSILMVTILIVFLSGAKIKHLILLAMSGFAVFVIAVFAAPYRMKRIMSYLDPFADASGDGYQILQSYIAIAHGGLTGAGLGQSVQKLMYLPEPQTDFILAIISEELGLLGIAFVFACYTIIFFKGIMVGIRCKNPFGSLLAFGIVFQIGIQIVFNVGAVSGLLPITGIPLPFISNGGSSLLVSMISIAVLANIARQNRQQRRLAEESDERIGA</sequence>
<organism evidence="23 24">
    <name type="scientific">Alkalihalobacterium chitinilyticum</name>
    <dbReference type="NCBI Taxonomy" id="2980103"/>
    <lineage>
        <taxon>Bacteria</taxon>
        <taxon>Bacillati</taxon>
        <taxon>Bacillota</taxon>
        <taxon>Bacilli</taxon>
        <taxon>Bacillales</taxon>
        <taxon>Bacillaceae</taxon>
        <taxon>Alkalihalobacterium</taxon>
    </lineage>
</organism>
<keyword evidence="4" id="KW-0132">Cell division</keyword>
<evidence type="ECO:0000256" key="6">
    <source>
        <dbReference type="ARBA" id="ARBA00022679"/>
    </source>
</evidence>
<evidence type="ECO:0000256" key="20">
    <source>
        <dbReference type="ARBA" id="ARBA00049902"/>
    </source>
</evidence>
<evidence type="ECO:0000256" key="15">
    <source>
        <dbReference type="ARBA" id="ARBA00033270"/>
    </source>
</evidence>
<evidence type="ECO:0000256" key="18">
    <source>
        <dbReference type="ARBA" id="ARBA00041418"/>
    </source>
</evidence>
<feature type="transmembrane region" description="Helical" evidence="22">
    <location>
        <begin position="187"/>
        <end position="207"/>
    </location>
</feature>
<keyword evidence="12" id="KW-0131">Cell cycle</keyword>
<evidence type="ECO:0000256" key="8">
    <source>
        <dbReference type="ARBA" id="ARBA00022960"/>
    </source>
</evidence>
<reference evidence="23" key="1">
    <citation type="submission" date="2024-05" db="EMBL/GenBank/DDBJ databases">
        <title>Alkalihalobacillus sp. strain MEB203 novel alkaliphilic bacterium from Lonar Lake, India.</title>
        <authorList>
            <person name="Joshi A."/>
            <person name="Thite S."/>
            <person name="Mengade P."/>
        </authorList>
    </citation>
    <scope>NUCLEOTIDE SEQUENCE</scope>
    <source>
        <strain evidence="23">MEB 203</strain>
    </source>
</reference>
<evidence type="ECO:0000256" key="4">
    <source>
        <dbReference type="ARBA" id="ARBA00022618"/>
    </source>
</evidence>
<comment type="similarity">
    <text evidence="16">Belongs to the SEDS family. FtsW subfamily.</text>
</comment>
<keyword evidence="11 22" id="KW-0472">Membrane</keyword>
<evidence type="ECO:0000256" key="2">
    <source>
        <dbReference type="ARBA" id="ARBA00004752"/>
    </source>
</evidence>
<feature type="transmembrane region" description="Helical" evidence="22">
    <location>
        <begin position="263"/>
        <end position="289"/>
    </location>
</feature>
<dbReference type="NCBIfam" id="TIGR02614">
    <property type="entry name" value="ftsW"/>
    <property type="match status" value="1"/>
</dbReference>
<keyword evidence="7 22" id="KW-0812">Transmembrane</keyword>
<feature type="transmembrane region" description="Helical" evidence="22">
    <location>
        <begin position="12"/>
        <end position="38"/>
    </location>
</feature>
<dbReference type="EMBL" id="JAOTPO010000019">
    <property type="protein sequence ID" value="MDE5415664.1"/>
    <property type="molecule type" value="Genomic_DNA"/>
</dbReference>
<dbReference type="RefSeq" id="WP_275120267.1">
    <property type="nucleotide sequence ID" value="NZ_JAOTPO010000019.1"/>
</dbReference>
<evidence type="ECO:0000256" key="16">
    <source>
        <dbReference type="ARBA" id="ARBA00038053"/>
    </source>
</evidence>
<proteinExistence type="inferred from homology"/>
<comment type="caution">
    <text evidence="23">The sequence shown here is derived from an EMBL/GenBank/DDBJ whole genome shotgun (WGS) entry which is preliminary data.</text>
</comment>
<feature type="transmembrane region" description="Helical" evidence="22">
    <location>
        <begin position="139"/>
        <end position="157"/>
    </location>
</feature>
<comment type="subcellular location">
    <subcellularLocation>
        <location evidence="1">Cell membrane</location>
        <topology evidence="1">Multi-pass membrane protein</topology>
    </subcellularLocation>
</comment>
<protein>
    <recommendedName>
        <fullName evidence="17">Probable peptidoglycan glycosyltransferase FtsW</fullName>
        <ecNumber evidence="19">2.4.99.28</ecNumber>
    </recommendedName>
    <alternativeName>
        <fullName evidence="18">Cell division protein FtsW</fullName>
    </alternativeName>
    <alternativeName>
        <fullName evidence="15">Cell wall polymerase</fullName>
    </alternativeName>
    <alternativeName>
        <fullName evidence="14">Peptidoglycan polymerase</fullName>
    </alternativeName>
</protein>
<name>A0ABT5VN17_9BACI</name>
<evidence type="ECO:0000256" key="13">
    <source>
        <dbReference type="ARBA" id="ARBA00023316"/>
    </source>
</evidence>
<gene>
    <name evidence="23" type="primary">ftsW</name>
    <name evidence="23" type="ORF">N7Z68_20150</name>
</gene>
<evidence type="ECO:0000256" key="12">
    <source>
        <dbReference type="ARBA" id="ARBA00023306"/>
    </source>
</evidence>
<evidence type="ECO:0000256" key="10">
    <source>
        <dbReference type="ARBA" id="ARBA00022989"/>
    </source>
</evidence>
<evidence type="ECO:0000256" key="3">
    <source>
        <dbReference type="ARBA" id="ARBA00022475"/>
    </source>
</evidence>
<evidence type="ECO:0000256" key="14">
    <source>
        <dbReference type="ARBA" id="ARBA00032370"/>
    </source>
</evidence>
<dbReference type="Proteomes" id="UP001148125">
    <property type="component" value="Unassembled WGS sequence"/>
</dbReference>
<keyword evidence="10 22" id="KW-1133">Transmembrane helix</keyword>
<feature type="transmembrane region" description="Helical" evidence="22">
    <location>
        <begin position="163"/>
        <end position="180"/>
    </location>
</feature>
<dbReference type="InterPro" id="IPR013437">
    <property type="entry name" value="FtsW"/>
</dbReference>
<evidence type="ECO:0000256" key="9">
    <source>
        <dbReference type="ARBA" id="ARBA00022984"/>
    </source>
</evidence>
<dbReference type="PANTHER" id="PTHR30474:SF2">
    <property type="entry name" value="PEPTIDOGLYCAN GLYCOSYLTRANSFERASE FTSW-RELATED"/>
    <property type="match status" value="1"/>
</dbReference>
<keyword evidence="5" id="KW-0328">Glycosyltransferase</keyword>
<evidence type="ECO:0000256" key="22">
    <source>
        <dbReference type="SAM" id="Phobius"/>
    </source>
</evidence>
<evidence type="ECO:0000313" key="23">
    <source>
        <dbReference type="EMBL" id="MDE5415664.1"/>
    </source>
</evidence>
<evidence type="ECO:0000313" key="24">
    <source>
        <dbReference type="Proteomes" id="UP001148125"/>
    </source>
</evidence>
<accession>A0ABT5VN17</accession>
<evidence type="ECO:0000256" key="5">
    <source>
        <dbReference type="ARBA" id="ARBA00022676"/>
    </source>
</evidence>
<feature type="transmembrane region" description="Helical" evidence="22">
    <location>
        <begin position="301"/>
        <end position="326"/>
    </location>
</feature>
<dbReference type="Pfam" id="PF01098">
    <property type="entry name" value="FTSW_RODA_SPOVE"/>
    <property type="match status" value="1"/>
</dbReference>
<comment type="pathway">
    <text evidence="2">Cell wall biogenesis; peptidoglycan biosynthesis.</text>
</comment>